<dbReference type="Proteomes" id="UP000790709">
    <property type="component" value="Unassembled WGS sequence"/>
</dbReference>
<keyword evidence="2" id="KW-1185">Reference proteome</keyword>
<sequence length="279" mass="30934">MASNEYRSYRGNGRTKYAYEMLHLIHNLTHVWPKAIRGRPNGFVEVDLVQEHMNYWIKWLEMIAPCVEVLRHLSKTMNTLLGSKLGSMHEPMDLSTAIPMLMSSLADHDVYKLKIGRILDEDDPPVPDIITDGLHALTDSTNNPLTDFNRNLACLQTQRRLVPIVGPPPTFLEAETVPPGNSPLSAPLDRLPTSAAARSTLPSPSPSQRLSVHDKATNSNKDEDEAVDNDSASENEGELERSADDDDDEPILTLSNAEDVSLDVDTEDQFNLSGNVQTP</sequence>
<proteinExistence type="predicted"/>
<reference evidence="1" key="1">
    <citation type="journal article" date="2021" name="New Phytol.">
        <title>Evolutionary innovations through gain and loss of genes in the ectomycorrhizal Boletales.</title>
        <authorList>
            <person name="Wu G."/>
            <person name="Miyauchi S."/>
            <person name="Morin E."/>
            <person name="Kuo A."/>
            <person name="Drula E."/>
            <person name="Varga T."/>
            <person name="Kohler A."/>
            <person name="Feng B."/>
            <person name="Cao Y."/>
            <person name="Lipzen A."/>
            <person name="Daum C."/>
            <person name="Hundley H."/>
            <person name="Pangilinan J."/>
            <person name="Johnson J."/>
            <person name="Barry K."/>
            <person name="LaButti K."/>
            <person name="Ng V."/>
            <person name="Ahrendt S."/>
            <person name="Min B."/>
            <person name="Choi I.G."/>
            <person name="Park H."/>
            <person name="Plett J.M."/>
            <person name="Magnuson J."/>
            <person name="Spatafora J.W."/>
            <person name="Nagy L.G."/>
            <person name="Henrissat B."/>
            <person name="Grigoriev I.V."/>
            <person name="Yang Z.L."/>
            <person name="Xu J."/>
            <person name="Martin F.M."/>
        </authorList>
    </citation>
    <scope>NUCLEOTIDE SEQUENCE</scope>
    <source>
        <strain evidence="1">KUC20120723A-06</strain>
    </source>
</reference>
<comment type="caution">
    <text evidence="1">The sequence shown here is derived from an EMBL/GenBank/DDBJ whole genome shotgun (WGS) entry which is preliminary data.</text>
</comment>
<evidence type="ECO:0000313" key="2">
    <source>
        <dbReference type="Proteomes" id="UP000790709"/>
    </source>
</evidence>
<accession>A0ACB8AZI6</accession>
<protein>
    <submittedName>
        <fullName evidence="1">Uncharacterized protein</fullName>
    </submittedName>
</protein>
<evidence type="ECO:0000313" key="1">
    <source>
        <dbReference type="EMBL" id="KAH7918836.1"/>
    </source>
</evidence>
<organism evidence="1 2">
    <name type="scientific">Leucogyrophana mollusca</name>
    <dbReference type="NCBI Taxonomy" id="85980"/>
    <lineage>
        <taxon>Eukaryota</taxon>
        <taxon>Fungi</taxon>
        <taxon>Dikarya</taxon>
        <taxon>Basidiomycota</taxon>
        <taxon>Agaricomycotina</taxon>
        <taxon>Agaricomycetes</taxon>
        <taxon>Agaricomycetidae</taxon>
        <taxon>Boletales</taxon>
        <taxon>Boletales incertae sedis</taxon>
        <taxon>Leucogyrophana</taxon>
    </lineage>
</organism>
<dbReference type="EMBL" id="MU266728">
    <property type="protein sequence ID" value="KAH7918836.1"/>
    <property type="molecule type" value="Genomic_DNA"/>
</dbReference>
<gene>
    <name evidence="1" type="ORF">BV22DRAFT_1185824</name>
</gene>
<name>A0ACB8AZI6_9AGAM</name>